<feature type="region of interest" description="Disordered" evidence="2">
    <location>
        <begin position="242"/>
        <end position="263"/>
    </location>
</feature>
<proteinExistence type="inferred from homology"/>
<evidence type="ECO:0000313" key="4">
    <source>
        <dbReference type="EMBL" id="KOS22127.1"/>
    </source>
</evidence>
<dbReference type="Proteomes" id="UP000053831">
    <property type="component" value="Unassembled WGS sequence"/>
</dbReference>
<dbReference type="STRING" id="150374.A0A0M8N314"/>
<feature type="domain" description="Cytochrome b5 heme-binding" evidence="3">
    <location>
        <begin position="96"/>
        <end position="176"/>
    </location>
</feature>
<dbReference type="EMBL" id="LGSR01000006">
    <property type="protein sequence ID" value="KOS22127.1"/>
    <property type="molecule type" value="Genomic_DNA"/>
</dbReference>
<dbReference type="GO" id="GO:0012505">
    <property type="term" value="C:endomembrane system"/>
    <property type="evidence" value="ECO:0007669"/>
    <property type="project" value="TreeGrafter"/>
</dbReference>
<dbReference type="PANTHER" id="PTHR10281:SF76">
    <property type="entry name" value="CALCUTTA CUP-RELATED"/>
    <property type="match status" value="1"/>
</dbReference>
<comment type="similarity">
    <text evidence="1">Belongs to the cytochrome b5 family. MAPR subfamily.</text>
</comment>
<evidence type="ECO:0000256" key="1">
    <source>
        <dbReference type="ARBA" id="ARBA00038357"/>
    </source>
</evidence>
<dbReference type="Pfam" id="PF00173">
    <property type="entry name" value="Cyt-b5"/>
    <property type="match status" value="1"/>
</dbReference>
<dbReference type="InterPro" id="IPR050577">
    <property type="entry name" value="MAPR/NEUFC/NENF-like"/>
</dbReference>
<gene>
    <name evidence="4" type="ORF">ESCO_002224</name>
</gene>
<dbReference type="Gene3D" id="3.10.120.10">
    <property type="entry name" value="Cytochrome b5-like heme/steroid binding domain"/>
    <property type="match status" value="1"/>
</dbReference>
<feature type="region of interest" description="Disordered" evidence="2">
    <location>
        <begin position="1"/>
        <end position="37"/>
    </location>
</feature>
<comment type="caution">
    <text evidence="4">The sequence shown here is derived from an EMBL/GenBank/DDBJ whole genome shotgun (WGS) entry which is preliminary data.</text>
</comment>
<dbReference type="SUPFAM" id="SSF55856">
    <property type="entry name" value="Cytochrome b5-like heme/steroid binding domain"/>
    <property type="match status" value="1"/>
</dbReference>
<evidence type="ECO:0000256" key="2">
    <source>
        <dbReference type="SAM" id="MobiDB-lite"/>
    </source>
</evidence>
<reference evidence="4 5" key="1">
    <citation type="submission" date="2015-07" db="EMBL/GenBank/DDBJ databases">
        <title>The genome of the fungus Escovopsis weberi, a specialized disease agent of ant agriculture.</title>
        <authorList>
            <person name="de Man T.J."/>
            <person name="Stajich J.E."/>
            <person name="Kubicek C.P."/>
            <person name="Chenthamara K."/>
            <person name="Atanasova L."/>
            <person name="Druzhinina I.S."/>
            <person name="Birnbaum S."/>
            <person name="Barribeau S.M."/>
            <person name="Teiling C."/>
            <person name="Suen G."/>
            <person name="Currie C."/>
            <person name="Gerardo N.M."/>
        </authorList>
    </citation>
    <scope>NUCLEOTIDE SEQUENCE [LARGE SCALE GENOMIC DNA]</scope>
</reference>
<dbReference type="PANTHER" id="PTHR10281">
    <property type="entry name" value="MEMBRANE-ASSOCIATED PROGESTERONE RECEPTOR COMPONENT-RELATED"/>
    <property type="match status" value="1"/>
</dbReference>
<evidence type="ECO:0000259" key="3">
    <source>
        <dbReference type="SMART" id="SM01117"/>
    </source>
</evidence>
<dbReference type="SMART" id="SM01117">
    <property type="entry name" value="Cyt-b5"/>
    <property type="match status" value="1"/>
</dbReference>
<dbReference type="InterPro" id="IPR036400">
    <property type="entry name" value="Cyt_B5-like_heme/steroid_sf"/>
</dbReference>
<accession>A0A0M8N314</accession>
<dbReference type="InterPro" id="IPR001199">
    <property type="entry name" value="Cyt_B5-like_heme/steroid-bd"/>
</dbReference>
<dbReference type="OrthoDB" id="10257697at2759"/>
<name>A0A0M8N314_ESCWE</name>
<keyword evidence="5" id="KW-1185">Reference proteome</keyword>
<dbReference type="FunFam" id="3.10.120.10:FF:000018">
    <property type="entry name" value="Heme/steroid binding domain protein, putative"/>
    <property type="match status" value="1"/>
</dbReference>
<sequence length="263" mass="29943">MADSELRQRKQQPAPTSDATEADSSKKGKKSAPEDPEDGYSPWLDILRLITFLMVASCALSFAVSNGESFFWGMKEKPWWLRRQYWTTKVSGPMYLTPKELSKFDGSDPSKPLYIAIKGTIYDVSVNRRMYGPGGSYGYFAGVDASRAYVTGCFADDRTPDMRGVEEMFLPIEDPAIEAQWTDAEMADIRAEELSRARKKVEEALTHWAKFFANSPKYDMVGYVKQEEGWLEKLPRRKLCAQAEKGRKKRKPRYGPVQEADDE</sequence>
<dbReference type="AlphaFoldDB" id="A0A0M8N314"/>
<dbReference type="GO" id="GO:0016020">
    <property type="term" value="C:membrane"/>
    <property type="evidence" value="ECO:0007669"/>
    <property type="project" value="TreeGrafter"/>
</dbReference>
<evidence type="ECO:0000313" key="5">
    <source>
        <dbReference type="Proteomes" id="UP000053831"/>
    </source>
</evidence>
<organism evidence="4 5">
    <name type="scientific">Escovopsis weberi</name>
    <dbReference type="NCBI Taxonomy" id="150374"/>
    <lineage>
        <taxon>Eukaryota</taxon>
        <taxon>Fungi</taxon>
        <taxon>Dikarya</taxon>
        <taxon>Ascomycota</taxon>
        <taxon>Pezizomycotina</taxon>
        <taxon>Sordariomycetes</taxon>
        <taxon>Hypocreomycetidae</taxon>
        <taxon>Hypocreales</taxon>
        <taxon>Hypocreaceae</taxon>
        <taxon>Escovopsis</taxon>
    </lineage>
</organism>
<protein>
    <submittedName>
        <fullName evidence="4">Membrane steroid-binding protein 2</fullName>
    </submittedName>
</protein>